<dbReference type="KEGG" id="mpof:MPOR_32430"/>
<gene>
    <name evidence="3" type="ORF">MPOR_32430</name>
</gene>
<evidence type="ECO:0000256" key="1">
    <source>
        <dbReference type="SAM" id="MobiDB-lite"/>
    </source>
</evidence>
<dbReference type="InterPro" id="IPR034768">
    <property type="entry name" value="4FE4S_WBL"/>
</dbReference>
<protein>
    <recommendedName>
        <fullName evidence="2">4Fe-4S Wbl-type domain-containing protein</fullName>
    </recommendedName>
</protein>
<evidence type="ECO:0000259" key="2">
    <source>
        <dbReference type="PROSITE" id="PS51674"/>
    </source>
</evidence>
<dbReference type="AlphaFoldDB" id="A0A6N4VEZ7"/>
<organism evidence="3 4">
    <name type="scientific">Mycolicibacterium poriferae</name>
    <dbReference type="NCBI Taxonomy" id="39694"/>
    <lineage>
        <taxon>Bacteria</taxon>
        <taxon>Bacillati</taxon>
        <taxon>Actinomycetota</taxon>
        <taxon>Actinomycetes</taxon>
        <taxon>Mycobacteriales</taxon>
        <taxon>Mycobacteriaceae</taxon>
        <taxon>Mycolicibacterium</taxon>
    </lineage>
</organism>
<feature type="domain" description="4Fe-4S Wbl-type" evidence="2">
    <location>
        <begin position="40"/>
        <end position="107"/>
    </location>
</feature>
<proteinExistence type="predicted"/>
<feature type="region of interest" description="Disordered" evidence="1">
    <location>
        <begin position="102"/>
        <end position="153"/>
    </location>
</feature>
<reference evidence="3 4" key="1">
    <citation type="journal article" date="2019" name="Emerg. Microbes Infect.">
        <title>Comprehensive subspecies identification of 175 nontuberculous mycobacteria species based on 7547 genomic profiles.</title>
        <authorList>
            <person name="Matsumoto Y."/>
            <person name="Kinjo T."/>
            <person name="Motooka D."/>
            <person name="Nabeya D."/>
            <person name="Jung N."/>
            <person name="Uechi K."/>
            <person name="Horii T."/>
            <person name="Iida T."/>
            <person name="Fujita J."/>
            <person name="Nakamura S."/>
        </authorList>
    </citation>
    <scope>NUCLEOTIDE SEQUENCE [LARGE SCALE GENOMIC DNA]</scope>
    <source>
        <strain evidence="3 4">JCM 12603</strain>
    </source>
</reference>
<evidence type="ECO:0000313" key="4">
    <source>
        <dbReference type="Proteomes" id="UP000466785"/>
    </source>
</evidence>
<dbReference type="EMBL" id="AP022570">
    <property type="protein sequence ID" value="BBX52217.1"/>
    <property type="molecule type" value="Genomic_DNA"/>
</dbReference>
<name>A0A6N4VEZ7_9MYCO</name>
<dbReference type="PROSITE" id="PS51674">
    <property type="entry name" value="4FE4S_WBL"/>
    <property type="match status" value="1"/>
</dbReference>
<dbReference type="RefSeq" id="WP_163675438.1">
    <property type="nucleotide sequence ID" value="NZ_AP022570.1"/>
</dbReference>
<keyword evidence="4" id="KW-1185">Reference proteome</keyword>
<accession>A0A6N4VEZ7</accession>
<sequence length="153" mass="16518">MTPDDVPALTTLRPSRRTEAEILETWIALLAGAADLPGAACRGRAQEFDADRDGESRDGREDRLDGAVAICRQCPALTDCADWLDRLPRRRWPTGVVAGRVIEATPAGTPRLRRPQIAQNAAEPVAASGDSQGRRVAPQRQLQKPADGERSAS</sequence>
<dbReference type="Proteomes" id="UP000466785">
    <property type="component" value="Chromosome"/>
</dbReference>
<evidence type="ECO:0000313" key="3">
    <source>
        <dbReference type="EMBL" id="BBX52217.1"/>
    </source>
</evidence>